<feature type="domain" description="DUF4114" evidence="2">
    <location>
        <begin position="148"/>
        <end position="231"/>
    </location>
</feature>
<dbReference type="Pfam" id="PF17963">
    <property type="entry name" value="Big_9"/>
    <property type="match status" value="2"/>
</dbReference>
<feature type="transmembrane region" description="Helical" evidence="1">
    <location>
        <begin position="7"/>
        <end position="28"/>
    </location>
</feature>
<reference evidence="3 4" key="1">
    <citation type="submission" date="2021-05" db="EMBL/GenBank/DDBJ databases">
        <title>Comparative genomic studies on the polysaccharide-degrading batcterial strains of the Flammeovirga genus.</title>
        <authorList>
            <person name="Zewei F."/>
            <person name="Zheng Z."/>
            <person name="Yu L."/>
            <person name="Ruyue G."/>
            <person name="Yanhong M."/>
            <person name="Yuanyuan C."/>
            <person name="Jingyan G."/>
            <person name="Wenjun H."/>
        </authorList>
    </citation>
    <scope>NUCLEOTIDE SEQUENCE [LARGE SCALE GENOMIC DNA]</scope>
    <source>
        <strain evidence="3 4">YS10</strain>
    </source>
</reference>
<protein>
    <submittedName>
        <fullName evidence="3">Gliding motility-associated C-terminal domain-containing protein</fullName>
    </submittedName>
</protein>
<keyword evidence="4" id="KW-1185">Reference proteome</keyword>
<dbReference type="NCBIfam" id="TIGR04131">
    <property type="entry name" value="Bac_Flav_CTERM"/>
    <property type="match status" value="1"/>
</dbReference>
<accession>A0ABX8H286</accession>
<dbReference type="Proteomes" id="UP000682802">
    <property type="component" value="Chromosome 2"/>
</dbReference>
<keyword evidence="1" id="KW-1133">Transmembrane helix</keyword>
<sequence>MKKSKHIIVLLGTIFLMGFVVPAFVYTYQTLGTWGTNGRPNYILSQKIISLAERNSVSSAITDSINFRGESFLEENNVNILVVEEGEVFITLVYEDAGWFNTLGFYTYQYTDIPNSPSDVSEPVIIFPNLDSPNVVDSGMKISLGTYPAGTVIGFFLVAKGWSNGIIDGDYTLYSNSNFNEAITQNSRYSQLTVIFENDDTDTHDYVLAIEDNVNTQDGDYDYNDAVFFLDADPELSIIQFDGLNNDPIVARDSLIFVHPNYLTDFNLRQLVTDDNIDLATITIDTVIAAQSSIQVESSLLRIETQPNDTEYDTIRYTACDNEFPKTCDNGVLIVGKLPPNDPPVAVPVQNLEITTNIKNNGIDITQLGSDPNDNLENGEITITNFPKSALNARIEDGKLKINPPNTYSGIDTINFRICDEGFPILCDEGQLVVQSIESNTPPIANPETIYTYTGETVLVDILRNDRAFEESIDINSITIISAPSTDTCVVKIRNGKLEHTASDYVLGDYSLVYQICDESEPALCDTTSVYFHISDIADPDTIVSQNNPPTAVFNRVRTSFNVPINIDILNNDFDLDGNLDVGSTYIITQGSDGNGVLDFFIEQGDSIAVLTYTPNENFSGIDILSYKIFDDGYPQLSDNALVIIEVEGDNKEVVYTNENILLDSTVIDVEETFCLNIPELLATKGIQWTNFDIDIIVDPSIFGSEAFVDSLDLCYTATSNITESNRDYVHYKVCNNGTCISGLLIINIDEPIIITPPDIIFYNAFSPNNDGFNDSFIIENLRSYPDNTVTIYNRWGQKVFTDTPYNNDWKGTNIDGQPLPDGTYYYIASVNNGNEFSYNGYLIIKR</sequence>
<name>A0ABX8H286_9BACT</name>
<gene>
    <name evidence="3" type="ORF">KM029_20275</name>
</gene>
<keyword evidence="1" id="KW-0812">Transmembrane</keyword>
<dbReference type="Pfam" id="PF13585">
    <property type="entry name" value="CHU_C"/>
    <property type="match status" value="1"/>
</dbReference>
<dbReference type="InterPro" id="IPR025193">
    <property type="entry name" value="DUF4114"/>
</dbReference>
<dbReference type="EMBL" id="CP076129">
    <property type="protein sequence ID" value="QWG10021.1"/>
    <property type="molecule type" value="Genomic_DNA"/>
</dbReference>
<organism evidence="3 4">
    <name type="scientific">Flammeovirga kamogawensis</name>
    <dbReference type="NCBI Taxonomy" id="373891"/>
    <lineage>
        <taxon>Bacteria</taxon>
        <taxon>Pseudomonadati</taxon>
        <taxon>Bacteroidota</taxon>
        <taxon>Cytophagia</taxon>
        <taxon>Cytophagales</taxon>
        <taxon>Flammeovirgaceae</taxon>
        <taxon>Flammeovirga</taxon>
    </lineage>
</organism>
<evidence type="ECO:0000313" key="4">
    <source>
        <dbReference type="Proteomes" id="UP000682802"/>
    </source>
</evidence>
<evidence type="ECO:0000259" key="2">
    <source>
        <dbReference type="Pfam" id="PF13448"/>
    </source>
</evidence>
<proteinExistence type="predicted"/>
<evidence type="ECO:0000256" key="1">
    <source>
        <dbReference type="SAM" id="Phobius"/>
    </source>
</evidence>
<dbReference type="InterPro" id="IPR026341">
    <property type="entry name" value="T9SS_type_B"/>
</dbReference>
<dbReference type="Pfam" id="PF13448">
    <property type="entry name" value="DUF4114"/>
    <property type="match status" value="1"/>
</dbReference>
<dbReference type="RefSeq" id="WP_144076675.1">
    <property type="nucleotide sequence ID" value="NZ_CP076129.1"/>
</dbReference>
<evidence type="ECO:0000313" key="3">
    <source>
        <dbReference type="EMBL" id="QWG10021.1"/>
    </source>
</evidence>
<keyword evidence="1" id="KW-0472">Membrane</keyword>